<reference evidence="2 3" key="1">
    <citation type="submission" date="2019-07" db="EMBL/GenBank/DDBJ databases">
        <title>Whole genome shotgun sequence of Actinotalea fermentans NBRC 105374.</title>
        <authorList>
            <person name="Hosoyama A."/>
            <person name="Uohara A."/>
            <person name="Ohji S."/>
            <person name="Ichikawa N."/>
        </authorList>
    </citation>
    <scope>NUCLEOTIDE SEQUENCE [LARGE SCALE GENOMIC DNA]</scope>
    <source>
        <strain evidence="2 3">NBRC 105374</strain>
    </source>
</reference>
<comment type="caution">
    <text evidence="2">The sequence shown here is derived from an EMBL/GenBank/DDBJ whole genome shotgun (WGS) entry which is preliminary data.</text>
</comment>
<proteinExistence type="predicted"/>
<organism evidence="2 3">
    <name type="scientific">Actinotalea fermentans</name>
    <dbReference type="NCBI Taxonomy" id="43671"/>
    <lineage>
        <taxon>Bacteria</taxon>
        <taxon>Bacillati</taxon>
        <taxon>Actinomycetota</taxon>
        <taxon>Actinomycetes</taxon>
        <taxon>Micrococcales</taxon>
        <taxon>Cellulomonadaceae</taxon>
        <taxon>Actinotalea</taxon>
    </lineage>
</organism>
<protein>
    <submittedName>
        <fullName evidence="2">Uncharacterized protein</fullName>
    </submittedName>
</protein>
<keyword evidence="1" id="KW-0732">Signal</keyword>
<feature type="signal peptide" evidence="1">
    <location>
        <begin position="1"/>
        <end position="24"/>
    </location>
</feature>
<evidence type="ECO:0000256" key="1">
    <source>
        <dbReference type="SAM" id="SignalP"/>
    </source>
</evidence>
<feature type="chain" id="PRO_5039607404" evidence="1">
    <location>
        <begin position="25"/>
        <end position="124"/>
    </location>
</feature>
<sequence length="124" mass="12131">MASTRRKAAAAGLAVIGIAGLSLAAAATLDVNSASLSAGSTIVTSCDDAVNLTYTVVGDEVTQVTVNDVDNAAGKCLGQQVGVTVQDVSGGAEQTVVAGSTAYTFTLESAVSVESVVSAAVVIH</sequence>
<name>A0A511YXN6_9CELL</name>
<dbReference type="AlphaFoldDB" id="A0A511YXN6"/>
<dbReference type="EMBL" id="BJYK01000004">
    <property type="protein sequence ID" value="GEN79965.1"/>
    <property type="molecule type" value="Genomic_DNA"/>
</dbReference>
<accession>A0A511YXN6</accession>
<dbReference type="RefSeq" id="WP_034246380.1">
    <property type="nucleotide sequence ID" value="NZ_BJYK01000004.1"/>
</dbReference>
<evidence type="ECO:0000313" key="2">
    <source>
        <dbReference type="EMBL" id="GEN79965.1"/>
    </source>
</evidence>
<evidence type="ECO:0000313" key="3">
    <source>
        <dbReference type="Proteomes" id="UP000321484"/>
    </source>
</evidence>
<dbReference type="Proteomes" id="UP000321484">
    <property type="component" value="Unassembled WGS sequence"/>
</dbReference>
<gene>
    <name evidence="2" type="ORF">AFE02nite_16990</name>
</gene>
<keyword evidence="3" id="KW-1185">Reference proteome</keyword>